<dbReference type="Gene3D" id="3.30.460.10">
    <property type="entry name" value="Beta Polymerase, domain 2"/>
    <property type="match status" value="1"/>
</dbReference>
<name>A0ABM1DKZ7_CERSS</name>
<dbReference type="PANTHER" id="PTHR11258:SF21">
    <property type="entry name" value="C2H2-TYPE DOMAIN-CONTAINING PROTEIN"/>
    <property type="match status" value="1"/>
</dbReference>
<protein>
    <submittedName>
        <fullName evidence="3">Uncharacterized protein LOC101396680 isoform X1</fullName>
    </submittedName>
</protein>
<sequence length="267" mass="30578">MALKYHFHQKHLGKVHCEKCGQEVLREKLQDHSKSVCDRSTTETHKLNWENLEERNIKHMATKVSKTCMMCSRHFETVLSRENHEMQEHHFTASKRARMSTRFSPHNMLECKSPQQLQRFAGEKIRPASGPLSTACVAEIGALVQLIWGCFPVPASRVIQDGSYIKGTDTRGCSEIDIVLFSDVFANVNHRKKQLREELAALRKNLKQTSLGNRILMGKRAPLSLRFNFLWTESLHSHSFEIMAYYDVLGPTPSTGKTYLFCFPGSL</sequence>
<evidence type="ECO:0000313" key="3">
    <source>
        <dbReference type="RefSeq" id="XP_014652478.1"/>
    </source>
</evidence>
<dbReference type="Proteomes" id="UP000694910">
    <property type="component" value="Unplaced"/>
</dbReference>
<dbReference type="PROSITE" id="PS50152">
    <property type="entry name" value="25A_SYNTH_3"/>
    <property type="match status" value="1"/>
</dbReference>
<feature type="coiled-coil region" evidence="1">
    <location>
        <begin position="185"/>
        <end position="212"/>
    </location>
</feature>
<keyword evidence="1" id="KW-0175">Coiled coil</keyword>
<evidence type="ECO:0000256" key="1">
    <source>
        <dbReference type="SAM" id="Coils"/>
    </source>
</evidence>
<organism evidence="2 3">
    <name type="scientific">Ceratotherium simum simum</name>
    <name type="common">Southern white rhinoceros</name>
    <dbReference type="NCBI Taxonomy" id="73337"/>
    <lineage>
        <taxon>Eukaryota</taxon>
        <taxon>Metazoa</taxon>
        <taxon>Chordata</taxon>
        <taxon>Craniata</taxon>
        <taxon>Vertebrata</taxon>
        <taxon>Euteleostomi</taxon>
        <taxon>Mammalia</taxon>
        <taxon>Eutheria</taxon>
        <taxon>Laurasiatheria</taxon>
        <taxon>Perissodactyla</taxon>
        <taxon>Rhinocerotidae</taxon>
        <taxon>Ceratotherium</taxon>
    </lineage>
</organism>
<gene>
    <name evidence="3" type="primary">LOC101396680</name>
</gene>
<dbReference type="RefSeq" id="XP_014652478.1">
    <property type="nucleotide sequence ID" value="XM_014796992.1"/>
</dbReference>
<reference evidence="3" key="1">
    <citation type="submission" date="2025-08" db="UniProtKB">
        <authorList>
            <consortium name="RefSeq"/>
        </authorList>
    </citation>
    <scope>IDENTIFICATION</scope>
</reference>
<dbReference type="InterPro" id="IPR043519">
    <property type="entry name" value="NT_sf"/>
</dbReference>
<dbReference type="PANTHER" id="PTHR11258">
    <property type="entry name" value="2-5 OLIGOADENYLATE SYNTHETASE"/>
    <property type="match status" value="1"/>
</dbReference>
<accession>A0ABM1DKZ7</accession>
<dbReference type="SUPFAM" id="SSF81301">
    <property type="entry name" value="Nucleotidyltransferase"/>
    <property type="match status" value="1"/>
</dbReference>
<evidence type="ECO:0000313" key="2">
    <source>
        <dbReference type="Proteomes" id="UP000694910"/>
    </source>
</evidence>
<keyword evidence="2" id="KW-1185">Reference proteome</keyword>
<proteinExistence type="predicted"/>
<dbReference type="GeneID" id="101396680"/>